<feature type="transmembrane region" description="Helical" evidence="7">
    <location>
        <begin position="49"/>
        <end position="72"/>
    </location>
</feature>
<keyword evidence="4 7" id="KW-0256">Endoplasmic reticulum</keyword>
<dbReference type="OMA" id="QKYFLPH"/>
<dbReference type="AlphaFoldDB" id="A0A1M8A5P6"/>
<keyword evidence="3 7" id="KW-0812">Transmembrane</keyword>
<comment type="pathway">
    <text evidence="7">Protein modification; protein glycosylation.</text>
</comment>
<evidence type="ECO:0000256" key="3">
    <source>
        <dbReference type="ARBA" id="ARBA00022692"/>
    </source>
</evidence>
<evidence type="ECO:0000256" key="5">
    <source>
        <dbReference type="ARBA" id="ARBA00022989"/>
    </source>
</evidence>
<dbReference type="STRING" id="1230383.A0A1M8A5P6"/>
<evidence type="ECO:0000256" key="6">
    <source>
        <dbReference type="ARBA" id="ARBA00023136"/>
    </source>
</evidence>
<evidence type="ECO:0000313" key="9">
    <source>
        <dbReference type="Proteomes" id="UP000186303"/>
    </source>
</evidence>
<gene>
    <name evidence="8" type="ORF">MSYG_2093</name>
</gene>
<evidence type="ECO:0000256" key="4">
    <source>
        <dbReference type="ARBA" id="ARBA00022824"/>
    </source>
</evidence>
<evidence type="ECO:0000256" key="1">
    <source>
        <dbReference type="ARBA" id="ARBA00004477"/>
    </source>
</evidence>
<comment type="similarity">
    <text evidence="2 7">Belongs to the DPM2 family.</text>
</comment>
<dbReference type="GO" id="GO:0005789">
    <property type="term" value="C:endoplasmic reticulum membrane"/>
    <property type="evidence" value="ECO:0007669"/>
    <property type="project" value="UniProtKB-SubCell"/>
</dbReference>
<protein>
    <recommendedName>
        <fullName evidence="7">Dolichol phosphate-mannose biosynthesis regulatory protein</fullName>
    </recommendedName>
</protein>
<dbReference type="InterPro" id="IPR009914">
    <property type="entry name" value="DPM2"/>
</dbReference>
<accession>A0A1M8A5P6</accession>
<reference evidence="9" key="1">
    <citation type="journal article" date="2017" name="Nucleic Acids Res.">
        <title>Proteogenomics produces comprehensive and highly accurate protein-coding gene annotation in a complete genome assembly of Malassezia sympodialis.</title>
        <authorList>
            <person name="Zhu Y."/>
            <person name="Engstroem P.G."/>
            <person name="Tellgren-Roth C."/>
            <person name="Baudo C.D."/>
            <person name="Kennell J.C."/>
            <person name="Sun S."/>
            <person name="Billmyre R.B."/>
            <person name="Schroeder M.S."/>
            <person name="Andersson A."/>
            <person name="Holm T."/>
            <person name="Sigurgeirsson B."/>
            <person name="Wu G."/>
            <person name="Sankaranarayanan S.R."/>
            <person name="Siddharthan R."/>
            <person name="Sanyal K."/>
            <person name="Lundeberg J."/>
            <person name="Nystedt B."/>
            <person name="Boekhout T."/>
            <person name="Dawson T.L. Jr."/>
            <person name="Heitman J."/>
            <person name="Scheynius A."/>
            <person name="Lehtioe J."/>
        </authorList>
    </citation>
    <scope>NUCLEOTIDE SEQUENCE [LARGE SCALE GENOMIC DNA]</scope>
    <source>
        <strain evidence="9">ATCC 42132</strain>
    </source>
</reference>
<keyword evidence="6 7" id="KW-0472">Membrane</keyword>
<organism evidence="8 9">
    <name type="scientific">Malassezia sympodialis (strain ATCC 42132)</name>
    <name type="common">Atopic eczema-associated yeast</name>
    <dbReference type="NCBI Taxonomy" id="1230383"/>
    <lineage>
        <taxon>Eukaryota</taxon>
        <taxon>Fungi</taxon>
        <taxon>Dikarya</taxon>
        <taxon>Basidiomycota</taxon>
        <taxon>Ustilaginomycotina</taxon>
        <taxon>Malasseziomycetes</taxon>
        <taxon>Malasseziales</taxon>
        <taxon>Malasseziaceae</taxon>
        <taxon>Malassezia</taxon>
    </lineage>
</organism>
<comment type="subcellular location">
    <subcellularLocation>
        <location evidence="1 7">Endoplasmic reticulum membrane</location>
        <topology evidence="1 7">Multi-pass membrane protein</topology>
    </subcellularLocation>
</comment>
<comment type="function">
    <text evidence="7">Regulatory subunit of the dolichol-phosphate mannose (DPM) synthase complex; essential for the ER localization.</text>
</comment>
<evidence type="ECO:0000256" key="7">
    <source>
        <dbReference type="RuleBase" id="RU365084"/>
    </source>
</evidence>
<dbReference type="GO" id="GO:0180047">
    <property type="term" value="P:dolichol phosphate mannose biosynthetic process"/>
    <property type="evidence" value="ECO:0007669"/>
    <property type="project" value="InterPro"/>
</dbReference>
<dbReference type="EMBL" id="LT671823">
    <property type="protein sequence ID" value="SHO77751.1"/>
    <property type="molecule type" value="Genomic_DNA"/>
</dbReference>
<name>A0A1M8A5P6_MALS4</name>
<dbReference type="GO" id="GO:0006506">
    <property type="term" value="P:GPI anchor biosynthetic process"/>
    <property type="evidence" value="ECO:0007669"/>
    <property type="project" value="TreeGrafter"/>
</dbReference>
<dbReference type="PANTHER" id="PTHR15039:SF11">
    <property type="entry name" value="DOLICHOL PHOSPHATE-MANNOSE BIOSYNTHESIS REGULATORY PROTEIN"/>
    <property type="match status" value="1"/>
</dbReference>
<dbReference type="OrthoDB" id="311279at2759"/>
<dbReference type="PANTHER" id="PTHR15039">
    <property type="entry name" value="DOLICHOL PHOSPHATE-MANNOSE BIOSYNTHESIS REGULATORY PROTEIN"/>
    <property type="match status" value="1"/>
</dbReference>
<dbReference type="Pfam" id="PF07297">
    <property type="entry name" value="DPM2"/>
    <property type="match status" value="1"/>
</dbReference>
<feature type="transmembrane region" description="Helical" evidence="7">
    <location>
        <begin position="7"/>
        <end position="29"/>
    </location>
</feature>
<dbReference type="Proteomes" id="UP000186303">
    <property type="component" value="Chromosome 3"/>
</dbReference>
<dbReference type="VEuPathDB" id="FungiDB:MSYG_2093"/>
<evidence type="ECO:0000313" key="8">
    <source>
        <dbReference type="EMBL" id="SHO77751.1"/>
    </source>
</evidence>
<dbReference type="GO" id="GO:0030234">
    <property type="term" value="F:enzyme regulator activity"/>
    <property type="evidence" value="ECO:0007669"/>
    <property type="project" value="UniProtKB-UniRule"/>
</dbReference>
<keyword evidence="5 7" id="KW-1133">Transmembrane helix</keyword>
<dbReference type="UniPathway" id="UPA00378"/>
<sequence>MAFSDRVIGGSFLAVSIFVFGYYTFWALISPFFPTDSFIQNLFPAREWAVRLPALILVLGLSVIGAFIFNVLRRQAIVKREKELQKSA</sequence>
<evidence type="ECO:0000256" key="2">
    <source>
        <dbReference type="ARBA" id="ARBA00005478"/>
    </source>
</evidence>
<proteinExistence type="inferred from homology"/>
<comment type="subunit">
    <text evidence="7">Component of the dolichol-phosphate mannose (DPM) synthase complex.</text>
</comment>
<keyword evidence="9" id="KW-1185">Reference proteome</keyword>
<dbReference type="GO" id="GO:0033185">
    <property type="term" value="C:dolichol-phosphate-mannose synthase complex"/>
    <property type="evidence" value="ECO:0007669"/>
    <property type="project" value="TreeGrafter"/>
</dbReference>